<feature type="region of interest" description="Disordered" evidence="1">
    <location>
        <begin position="225"/>
        <end position="265"/>
    </location>
</feature>
<evidence type="ECO:0000256" key="2">
    <source>
        <dbReference type="SAM" id="Phobius"/>
    </source>
</evidence>
<dbReference type="PANTHER" id="PTHR37314:SF4">
    <property type="entry name" value="UPF0700 TRANSMEMBRANE PROTEIN YOAK"/>
    <property type="match status" value="1"/>
</dbReference>
<dbReference type="PANTHER" id="PTHR37314">
    <property type="entry name" value="SLR0142 PROTEIN"/>
    <property type="match status" value="1"/>
</dbReference>
<feature type="transmembrane region" description="Helical" evidence="2">
    <location>
        <begin position="62"/>
        <end position="83"/>
    </location>
</feature>
<feature type="transmembrane region" description="Helical" evidence="2">
    <location>
        <begin position="121"/>
        <end position="140"/>
    </location>
</feature>
<keyword evidence="2" id="KW-0812">Transmembrane</keyword>
<feature type="transmembrane region" description="Helical" evidence="2">
    <location>
        <begin position="204"/>
        <end position="223"/>
    </location>
</feature>
<proteinExistence type="predicted"/>
<feature type="transmembrane region" description="Helical" evidence="2">
    <location>
        <begin position="179"/>
        <end position="198"/>
    </location>
</feature>
<keyword evidence="2" id="KW-1133">Transmembrane helix</keyword>
<keyword evidence="4" id="KW-1185">Reference proteome</keyword>
<dbReference type="InterPro" id="IPR010699">
    <property type="entry name" value="DUF1275"/>
</dbReference>
<keyword evidence="2" id="KW-0472">Membrane</keyword>
<feature type="transmembrane region" description="Helical" evidence="2">
    <location>
        <begin position="95"/>
        <end position="115"/>
    </location>
</feature>
<reference evidence="3 4" key="1">
    <citation type="submission" date="2024-05" db="EMBL/GenBank/DDBJ databases">
        <authorList>
            <person name="Yi C."/>
        </authorList>
    </citation>
    <scope>NUCLEOTIDE SEQUENCE [LARGE SCALE GENOMIC DNA]</scope>
    <source>
        <strain evidence="3 4">XS13</strain>
    </source>
</reference>
<dbReference type="Pfam" id="PF06912">
    <property type="entry name" value="DUF1275"/>
    <property type="match status" value="1"/>
</dbReference>
<dbReference type="RefSeq" id="WP_347920712.1">
    <property type="nucleotide sequence ID" value="NZ_JBDXMX010000004.1"/>
</dbReference>
<feature type="compositionally biased region" description="Low complexity" evidence="1">
    <location>
        <begin position="225"/>
        <end position="257"/>
    </location>
</feature>
<sequence>MSATSRPSDGRLSIGLLLALTFSTGVVDAVGVLGLDGVFTGNMTGNVVLIGISLLSPGSHPIVGLVVALAGFVVGAVAAGRVLRRAPGGWTAHTCWLLGATAVLLAACTVAVMIVPDPESGTITAITAVLAMAMGVQAAAARHVGVKDLSTVVVTSTLTGLAADSWLGRRSGQPWFRRLAAIAMIGLGAVAGAGLTLLHVGAGIALSLVVTVAVAVTAAFSLVRQQPGSSPSSASSGPAPVSAAAPAPVTEPASVSAKPFADTLT</sequence>
<protein>
    <submittedName>
        <fullName evidence="3">YoaK family protein</fullName>
    </submittedName>
</protein>
<name>A0ABV0IJC6_9MICC</name>
<evidence type="ECO:0000256" key="1">
    <source>
        <dbReference type="SAM" id="MobiDB-lite"/>
    </source>
</evidence>
<dbReference type="EMBL" id="JBDXMX010000004">
    <property type="protein sequence ID" value="MEO9248093.1"/>
    <property type="molecule type" value="Genomic_DNA"/>
</dbReference>
<organism evidence="3 4">
    <name type="scientific">Citricoccus nitrophenolicus</name>
    <dbReference type="NCBI Taxonomy" id="863575"/>
    <lineage>
        <taxon>Bacteria</taxon>
        <taxon>Bacillati</taxon>
        <taxon>Actinomycetota</taxon>
        <taxon>Actinomycetes</taxon>
        <taxon>Micrococcales</taxon>
        <taxon>Micrococcaceae</taxon>
        <taxon>Citricoccus</taxon>
    </lineage>
</organism>
<gene>
    <name evidence="3" type="ORF">ABDK96_10395</name>
</gene>
<evidence type="ECO:0000313" key="3">
    <source>
        <dbReference type="EMBL" id="MEO9248093.1"/>
    </source>
</evidence>
<accession>A0ABV0IJC6</accession>
<comment type="caution">
    <text evidence="3">The sequence shown here is derived from an EMBL/GenBank/DDBJ whole genome shotgun (WGS) entry which is preliminary data.</text>
</comment>
<dbReference type="Proteomes" id="UP001484097">
    <property type="component" value="Unassembled WGS sequence"/>
</dbReference>
<evidence type="ECO:0000313" key="4">
    <source>
        <dbReference type="Proteomes" id="UP001484097"/>
    </source>
</evidence>